<dbReference type="Proteomes" id="UP001162098">
    <property type="component" value="Segment"/>
</dbReference>
<dbReference type="EMBL" id="MW018138">
    <property type="protein sequence ID" value="QPB44547.1"/>
    <property type="molecule type" value="Genomic_DNA"/>
</dbReference>
<sequence length="77" mass="8487">MKHSSTYTARIECPDTDALAQVVSALGEAHWTLKRYVTDSVVAVSLDSGDALQKVGANLGLLLAKEEVLRWVMWIEK</sequence>
<protein>
    <submittedName>
        <fullName evidence="1">Uncharacterized protein</fullName>
    </submittedName>
</protein>
<dbReference type="KEGG" id="vg:80543743"/>
<proteinExistence type="predicted"/>
<evidence type="ECO:0000313" key="2">
    <source>
        <dbReference type="Proteomes" id="UP001162098"/>
    </source>
</evidence>
<reference evidence="1 2" key="1">
    <citation type="submission" date="2020-09" db="EMBL/GenBank/DDBJ databases">
        <authorList>
            <person name="Zhang R."/>
            <person name="Garcia K."/>
            <person name="Ogata H."/>
        </authorList>
    </citation>
    <scope>NUCLEOTIDE SEQUENCE [LARGE SCALE GENOMIC DNA]</scope>
    <source>
        <strain evidence="2">stheno</strain>
    </source>
</reference>
<keyword evidence="2" id="KW-1185">Reference proteome</keyword>
<accession>A0A7S7YG51</accession>
<organism evidence="1 2">
    <name type="scientific">Medusavirus stheno T3</name>
    <dbReference type="NCBI Taxonomy" id="3069717"/>
    <lineage>
        <taxon>Viruses</taxon>
        <taxon>Varidnaviria</taxon>
        <taxon>Bamfordvirae</taxon>
        <taxon>Nucleocytoviricota</taxon>
        <taxon>Megaviricetes</taxon>
        <taxon>Mamonoviridae</taxon>
        <taxon>Medusavirus</taxon>
        <taxon>Medusavirus sthenus</taxon>
    </lineage>
</organism>
<name>A0A7S7YG51_9VIRU</name>
<evidence type="ECO:0000313" key="1">
    <source>
        <dbReference type="EMBL" id="QPB44547.1"/>
    </source>
</evidence>